<name>A0A7E4W965_PANRE</name>
<dbReference type="Pfam" id="PF00651">
    <property type="entry name" value="BTB"/>
    <property type="match status" value="1"/>
</dbReference>
<dbReference type="GO" id="GO:0050804">
    <property type="term" value="P:modulation of chemical synaptic transmission"/>
    <property type="evidence" value="ECO:0007669"/>
    <property type="project" value="TreeGrafter"/>
</dbReference>
<protein>
    <submittedName>
        <fullName evidence="3">BTB domain-containing protein</fullName>
    </submittedName>
</protein>
<feature type="domain" description="BTB" evidence="1">
    <location>
        <begin position="17"/>
        <end position="81"/>
    </location>
</feature>
<dbReference type="PANTHER" id="PTHR46306:SF1">
    <property type="entry name" value="BTB_POZ DOMAIN-CONTAINING PROTEIN 9"/>
    <property type="match status" value="1"/>
</dbReference>
<reference evidence="2" key="1">
    <citation type="journal article" date="2013" name="Genetics">
        <title>The draft genome and transcriptome of Panagrellus redivivus are shaped by the harsh demands of a free-living lifestyle.</title>
        <authorList>
            <person name="Srinivasan J."/>
            <person name="Dillman A.R."/>
            <person name="Macchietto M.G."/>
            <person name="Heikkinen L."/>
            <person name="Lakso M."/>
            <person name="Fracchia K.M."/>
            <person name="Antoshechkin I."/>
            <person name="Mortazavi A."/>
            <person name="Wong G."/>
            <person name="Sternberg P.W."/>
        </authorList>
    </citation>
    <scope>NUCLEOTIDE SEQUENCE [LARGE SCALE GENOMIC DNA]</scope>
    <source>
        <strain evidence="2">MT8872</strain>
    </source>
</reference>
<dbReference type="PROSITE" id="PS50097">
    <property type="entry name" value="BTB"/>
    <property type="match status" value="1"/>
</dbReference>
<accession>A0A7E4W965</accession>
<organism evidence="2 3">
    <name type="scientific">Panagrellus redivivus</name>
    <name type="common">Microworm</name>
    <dbReference type="NCBI Taxonomy" id="6233"/>
    <lineage>
        <taxon>Eukaryota</taxon>
        <taxon>Metazoa</taxon>
        <taxon>Ecdysozoa</taxon>
        <taxon>Nematoda</taxon>
        <taxon>Chromadorea</taxon>
        <taxon>Rhabditida</taxon>
        <taxon>Tylenchina</taxon>
        <taxon>Panagrolaimomorpha</taxon>
        <taxon>Panagrolaimoidea</taxon>
        <taxon>Panagrolaimidae</taxon>
        <taxon>Panagrellus</taxon>
    </lineage>
</organism>
<evidence type="ECO:0000313" key="3">
    <source>
        <dbReference type="WBParaSite" id="Pan_g8420.t1"/>
    </source>
</evidence>
<dbReference type="Gene3D" id="3.30.710.10">
    <property type="entry name" value="Potassium Channel Kv1.1, Chain A"/>
    <property type="match status" value="1"/>
</dbReference>
<dbReference type="GO" id="GO:0048512">
    <property type="term" value="P:circadian behavior"/>
    <property type="evidence" value="ECO:0007669"/>
    <property type="project" value="TreeGrafter"/>
</dbReference>
<dbReference type="Proteomes" id="UP000492821">
    <property type="component" value="Unassembled WGS sequence"/>
</dbReference>
<dbReference type="GO" id="GO:0008344">
    <property type="term" value="P:adult locomotory behavior"/>
    <property type="evidence" value="ECO:0007669"/>
    <property type="project" value="TreeGrafter"/>
</dbReference>
<dbReference type="InterPro" id="IPR052407">
    <property type="entry name" value="BTB_POZ_domain_cont_9"/>
</dbReference>
<dbReference type="WBParaSite" id="Pan_g8420.t1">
    <property type="protein sequence ID" value="Pan_g8420.t1"/>
    <property type="gene ID" value="Pan_g8420"/>
</dbReference>
<dbReference type="AlphaFoldDB" id="A0A7E4W965"/>
<dbReference type="InterPro" id="IPR000210">
    <property type="entry name" value="BTB/POZ_dom"/>
</dbReference>
<sequence length="397" mass="46360">MCDQNYGDNLYSSPTDSDVMLVVEDDEFPAHRSILSKRSEYFKAMFSSSFIEANSDKIVLKDTNLNAFKRVLKYIYTNNVECLCDDSISIYEAFELLLCSRFYMVDSAASAIIRYIEKKGVHHSFLVLSNALAYDIDELVSHGTYLVKNHKLNNIKSKVFDQLSPLAVDYLLNHDSSATVSSIFKALVYWLQCNPSYFSTFIKWFKQLSPLAAEHFLKLCLITPESKIFEVLVHWMRDNSKFASTFCRLLEHIELHLLDKVQLDMLFEPTQLVDRKFFNNLLCQQQEQANVVQKLVERNVINGIDDLRIVHGSKFTNEKMTHLNGIVIIDLKKQFLLNCFIMNMISNVCCTISVSKDMRDWERVIDRSKYECFGPQVFYFYERAVRFFFGYFSLFRK</sequence>
<proteinExistence type="predicted"/>
<evidence type="ECO:0000313" key="2">
    <source>
        <dbReference type="Proteomes" id="UP000492821"/>
    </source>
</evidence>
<dbReference type="InterPro" id="IPR011333">
    <property type="entry name" value="SKP1/BTB/POZ_sf"/>
</dbReference>
<reference evidence="3" key="2">
    <citation type="submission" date="2020-10" db="UniProtKB">
        <authorList>
            <consortium name="WormBaseParasite"/>
        </authorList>
    </citation>
    <scope>IDENTIFICATION</scope>
</reference>
<dbReference type="SMART" id="SM00225">
    <property type="entry name" value="BTB"/>
    <property type="match status" value="1"/>
</dbReference>
<dbReference type="SUPFAM" id="SSF54695">
    <property type="entry name" value="POZ domain"/>
    <property type="match status" value="1"/>
</dbReference>
<dbReference type="PANTHER" id="PTHR46306">
    <property type="entry name" value="BTB/POZ DOMAIN-CONTAINING PROTEIN 9"/>
    <property type="match status" value="1"/>
</dbReference>
<dbReference type="GO" id="GO:0005737">
    <property type="term" value="C:cytoplasm"/>
    <property type="evidence" value="ECO:0007669"/>
    <property type="project" value="TreeGrafter"/>
</dbReference>
<evidence type="ECO:0000259" key="1">
    <source>
        <dbReference type="PROSITE" id="PS50097"/>
    </source>
</evidence>
<keyword evidence="2" id="KW-1185">Reference proteome</keyword>